<evidence type="ECO:0000313" key="2">
    <source>
        <dbReference type="Proteomes" id="UP000053144"/>
    </source>
</evidence>
<name>A0A0L9U5U4_PHAAN</name>
<organism evidence="1 2">
    <name type="scientific">Phaseolus angularis</name>
    <name type="common">Azuki bean</name>
    <name type="synonym">Vigna angularis</name>
    <dbReference type="NCBI Taxonomy" id="3914"/>
    <lineage>
        <taxon>Eukaryota</taxon>
        <taxon>Viridiplantae</taxon>
        <taxon>Streptophyta</taxon>
        <taxon>Embryophyta</taxon>
        <taxon>Tracheophyta</taxon>
        <taxon>Spermatophyta</taxon>
        <taxon>Magnoliopsida</taxon>
        <taxon>eudicotyledons</taxon>
        <taxon>Gunneridae</taxon>
        <taxon>Pentapetalae</taxon>
        <taxon>rosids</taxon>
        <taxon>fabids</taxon>
        <taxon>Fabales</taxon>
        <taxon>Fabaceae</taxon>
        <taxon>Papilionoideae</taxon>
        <taxon>50 kb inversion clade</taxon>
        <taxon>NPAAA clade</taxon>
        <taxon>indigoferoid/millettioid clade</taxon>
        <taxon>Phaseoleae</taxon>
        <taxon>Vigna</taxon>
    </lineage>
</organism>
<proteinExistence type="predicted"/>
<dbReference type="EMBL" id="CM003373">
    <property type="protein sequence ID" value="KOM38198.1"/>
    <property type="molecule type" value="Genomic_DNA"/>
</dbReference>
<dbReference type="AlphaFoldDB" id="A0A0L9U5U4"/>
<accession>A0A0L9U5U4</accession>
<reference evidence="2" key="1">
    <citation type="journal article" date="2015" name="Proc. Natl. Acad. Sci. U.S.A.">
        <title>Genome sequencing of adzuki bean (Vigna angularis) provides insight into high starch and low fat accumulation and domestication.</title>
        <authorList>
            <person name="Yang K."/>
            <person name="Tian Z."/>
            <person name="Chen C."/>
            <person name="Luo L."/>
            <person name="Zhao B."/>
            <person name="Wang Z."/>
            <person name="Yu L."/>
            <person name="Li Y."/>
            <person name="Sun Y."/>
            <person name="Li W."/>
            <person name="Chen Y."/>
            <person name="Li Y."/>
            <person name="Zhang Y."/>
            <person name="Ai D."/>
            <person name="Zhao J."/>
            <person name="Shang C."/>
            <person name="Ma Y."/>
            <person name="Wu B."/>
            <person name="Wang M."/>
            <person name="Gao L."/>
            <person name="Sun D."/>
            <person name="Zhang P."/>
            <person name="Guo F."/>
            <person name="Wang W."/>
            <person name="Li Y."/>
            <person name="Wang J."/>
            <person name="Varshney R.K."/>
            <person name="Wang J."/>
            <person name="Ling H.Q."/>
            <person name="Wan P."/>
        </authorList>
    </citation>
    <scope>NUCLEOTIDE SEQUENCE</scope>
    <source>
        <strain evidence="2">cv. Jingnong 6</strain>
    </source>
</reference>
<dbReference type="Gramene" id="KOM38198">
    <property type="protein sequence ID" value="KOM38198"/>
    <property type="gene ID" value="LR48_Vigan03g158000"/>
</dbReference>
<sequence length="126" mass="14755">MKRDERLCAFVIAWIMLPKGGNHVILTIEDVYLIHALKGRIQTNWTIVDEHVLVVKEVEPLEVDKSQYSFKPKSKFEKYVVNQLKRKSAKLTRIEKSLSRVYRKLDDGFDNDNIFGNSSEEEEIDE</sequence>
<gene>
    <name evidence="1" type="ORF">LR48_Vigan03g158000</name>
</gene>
<dbReference type="Proteomes" id="UP000053144">
    <property type="component" value="Chromosome 3"/>
</dbReference>
<protein>
    <submittedName>
        <fullName evidence="1">Uncharacterized protein</fullName>
    </submittedName>
</protein>
<evidence type="ECO:0000313" key="1">
    <source>
        <dbReference type="EMBL" id="KOM38198.1"/>
    </source>
</evidence>